<accession>A0ABV3PHM8</accession>
<comment type="catalytic activity">
    <reaction evidence="5">
        <text>dUMP + (6R)-5,10-methylene-5,6,7,8-tetrahydrofolate = 7,8-dihydrofolate + dTMP</text>
        <dbReference type="Rhea" id="RHEA:12104"/>
        <dbReference type="ChEBI" id="CHEBI:15636"/>
        <dbReference type="ChEBI" id="CHEBI:57451"/>
        <dbReference type="ChEBI" id="CHEBI:63528"/>
        <dbReference type="ChEBI" id="CHEBI:246422"/>
        <dbReference type="EC" id="2.1.1.45"/>
    </reaction>
</comment>
<dbReference type="PANTHER" id="PTHR11548:SF1">
    <property type="entry name" value="THYMIDYLATE SYNTHASE 1"/>
    <property type="match status" value="1"/>
</dbReference>
<dbReference type="PRINTS" id="PR00108">
    <property type="entry name" value="THYMDSNTHASE"/>
</dbReference>
<feature type="binding site" evidence="5">
    <location>
        <position position="316"/>
    </location>
    <ligand>
        <name>(6R)-5,10-methylene-5,6,7,8-tetrahydrofolate</name>
        <dbReference type="ChEBI" id="CHEBI:15636"/>
    </ligand>
</feature>
<keyword evidence="3 5" id="KW-0808">Transferase</keyword>
<evidence type="ECO:0000256" key="3">
    <source>
        <dbReference type="ARBA" id="ARBA00022679"/>
    </source>
</evidence>
<feature type="binding site" description="in other chain" evidence="5">
    <location>
        <position position="31"/>
    </location>
    <ligand>
        <name>dUMP</name>
        <dbReference type="ChEBI" id="CHEBI:246422"/>
        <note>ligand shared between dimeric partners</note>
    </ligand>
</feature>
<dbReference type="PROSITE" id="PS00091">
    <property type="entry name" value="THYMIDYLATE_SYNTHASE"/>
    <property type="match status" value="1"/>
</dbReference>
<dbReference type="NCBIfam" id="TIGR03284">
    <property type="entry name" value="thym_sym"/>
    <property type="match status" value="1"/>
</dbReference>
<comment type="pathway">
    <text evidence="5">Pyrimidine metabolism; dTTP biosynthesis.</text>
</comment>
<comment type="caution">
    <text evidence="8">The sequence shown here is derived from an EMBL/GenBank/DDBJ whole genome shotgun (WGS) entry which is preliminary data.</text>
</comment>
<dbReference type="HAMAP" id="MF_00008">
    <property type="entry name" value="Thymidy_synth_bact"/>
    <property type="match status" value="1"/>
</dbReference>
<protein>
    <recommendedName>
        <fullName evidence="1 5">Thymidylate synthase</fullName>
        <shortName evidence="5">TS</shortName>
        <shortName evidence="5">TSase</shortName>
        <ecNumber evidence="1 5">2.1.1.45</ecNumber>
    </recommendedName>
</protein>
<dbReference type="GO" id="GO:0032259">
    <property type="term" value="P:methylation"/>
    <property type="evidence" value="ECO:0007669"/>
    <property type="project" value="UniProtKB-KW"/>
</dbReference>
<keyword evidence="2 5" id="KW-0489">Methyltransferase</keyword>
<keyword evidence="5" id="KW-0963">Cytoplasm</keyword>
<evidence type="ECO:0000256" key="4">
    <source>
        <dbReference type="ARBA" id="ARBA00022727"/>
    </source>
</evidence>
<evidence type="ECO:0000313" key="8">
    <source>
        <dbReference type="EMBL" id="MEW9305008.1"/>
    </source>
</evidence>
<feature type="binding site" evidence="5">
    <location>
        <begin position="179"/>
        <end position="180"/>
    </location>
    <ligand>
        <name>dUMP</name>
        <dbReference type="ChEBI" id="CHEBI:246422"/>
        <note>ligand shared between dimeric partners</note>
    </ligand>
</feature>
<evidence type="ECO:0000256" key="1">
    <source>
        <dbReference type="ARBA" id="ARBA00011947"/>
    </source>
</evidence>
<feature type="binding site" description="in other chain" evidence="5">
    <location>
        <begin position="219"/>
        <end position="222"/>
    </location>
    <ligand>
        <name>dUMP</name>
        <dbReference type="ChEBI" id="CHEBI:246422"/>
        <note>ligand shared between dimeric partners</note>
    </ligand>
</feature>
<dbReference type="InterPro" id="IPR000398">
    <property type="entry name" value="Thymidylate_synthase"/>
</dbReference>
<dbReference type="InterPro" id="IPR045097">
    <property type="entry name" value="Thymidate_synth/dCMP_Mease"/>
</dbReference>
<comment type="similarity">
    <text evidence="5">Belongs to the thymidylate synthase family. Bacterial-type ThyA subfamily.</text>
</comment>
<feature type="active site" description="Nucleophile" evidence="5">
    <location>
        <position position="199"/>
    </location>
</feature>
<evidence type="ECO:0000256" key="6">
    <source>
        <dbReference type="PROSITE-ProRule" id="PRU10016"/>
    </source>
</evidence>
<dbReference type="InterPro" id="IPR020940">
    <property type="entry name" value="Thymidylate_synthase_AS"/>
</dbReference>
<keyword evidence="9" id="KW-1185">Reference proteome</keyword>
<dbReference type="EMBL" id="JBFNQD010000001">
    <property type="protein sequence ID" value="MEW9305008.1"/>
    <property type="molecule type" value="Genomic_DNA"/>
</dbReference>
<organism evidence="8 9">
    <name type="scientific">Labrys neptuniae</name>
    <dbReference type="NCBI Taxonomy" id="376174"/>
    <lineage>
        <taxon>Bacteria</taxon>
        <taxon>Pseudomonadati</taxon>
        <taxon>Pseudomonadota</taxon>
        <taxon>Alphaproteobacteria</taxon>
        <taxon>Hyphomicrobiales</taxon>
        <taxon>Xanthobacteraceae</taxon>
        <taxon>Labrys</taxon>
    </lineage>
</organism>
<name>A0ABV3PHM8_9HYPH</name>
<feature type="binding site" description="in other chain" evidence="5">
    <location>
        <begin position="260"/>
        <end position="262"/>
    </location>
    <ligand>
        <name>dUMP</name>
        <dbReference type="ChEBI" id="CHEBI:246422"/>
        <note>ligand shared between dimeric partners</note>
    </ligand>
</feature>
<keyword evidence="4 5" id="KW-0545">Nucleotide biosynthesis</keyword>
<dbReference type="Pfam" id="PF00303">
    <property type="entry name" value="Thymidylat_synt"/>
    <property type="match status" value="1"/>
</dbReference>
<evidence type="ECO:0000256" key="5">
    <source>
        <dbReference type="HAMAP-Rule" id="MF_00008"/>
    </source>
</evidence>
<dbReference type="PANTHER" id="PTHR11548">
    <property type="entry name" value="THYMIDYLATE SYNTHASE 1"/>
    <property type="match status" value="1"/>
</dbReference>
<dbReference type="CDD" id="cd00351">
    <property type="entry name" value="TS_Pyrimidine_HMase"/>
    <property type="match status" value="1"/>
</dbReference>
<comment type="function">
    <text evidence="5">Catalyzes the reductive methylation of 2'-deoxyuridine-5'-monophosphate (dUMP) to 2'-deoxythymidine-5'-monophosphate (dTMP) while utilizing 5,10-methylenetetrahydrofolate (mTHF) as the methyl donor and reductant in the reaction, yielding dihydrofolate (DHF) as a by-product. This enzymatic reaction provides an intracellular de novo source of dTMP, an essential precursor for DNA biosynthesis.</text>
</comment>
<dbReference type="InterPro" id="IPR023451">
    <property type="entry name" value="Thymidate_synth/dCMP_Mease_dom"/>
</dbReference>
<dbReference type="Gene3D" id="3.30.572.10">
    <property type="entry name" value="Thymidylate synthase/dCMP hydroxymethylase domain"/>
    <property type="match status" value="1"/>
</dbReference>
<feature type="binding site" evidence="5">
    <location>
        <position position="222"/>
    </location>
    <ligand>
        <name>(6R)-5,10-methylene-5,6,7,8-tetrahydrofolate</name>
        <dbReference type="ChEBI" id="CHEBI:15636"/>
    </ligand>
</feature>
<dbReference type="Proteomes" id="UP001555786">
    <property type="component" value="Unassembled WGS sequence"/>
</dbReference>
<dbReference type="InterPro" id="IPR036926">
    <property type="entry name" value="Thymidate_synth/dCMP_Mease_sf"/>
</dbReference>
<gene>
    <name evidence="5" type="primary">thyA</name>
    <name evidence="8" type="ORF">ABXS05_05630</name>
</gene>
<sequence>MLDRTHKPHPEQGYLDLLDRVWREGTPRVDRTGVGTRALFGQSLRIDLSDGTLPLLTTKRVSWKTIVRELLWFLDGGTNIRPLLQNKVTIWTDWPLAKYRNATGEAISQEDFEARIVADEAFAERWGDLGPVYGAQWRHWPLFVPTDVEGEEGLYRRDPKGIDQIARLVHDIKHNPTSRRLIFTGWNVAELDGMALPPCHTTYQYFVADGKLSGLLHQRSCDVGLGVPYNLVTASLLIRMLAQQCDLEPGEFVWFGGDVHVYQNHGDLVREQLSRTPKPWPTLRFARKPASILDYRFEDFIVEGYEAHPAISAPIAV</sequence>
<dbReference type="EC" id="2.1.1.45" evidence="1 5"/>
<evidence type="ECO:0000256" key="2">
    <source>
        <dbReference type="ARBA" id="ARBA00022603"/>
    </source>
</evidence>
<proteinExistence type="inferred from homology"/>
<comment type="subcellular location">
    <subcellularLocation>
        <location evidence="5">Cytoplasm</location>
    </subcellularLocation>
</comment>
<reference evidence="8 9" key="1">
    <citation type="submission" date="2024-07" db="EMBL/GenBank/DDBJ databases">
        <title>Description of Labrys sedimenti sp. nov., isolated from a diclofenac-degrading enrichment culture.</title>
        <authorList>
            <person name="Tancsics A."/>
            <person name="Csepanyi A."/>
        </authorList>
    </citation>
    <scope>NUCLEOTIDE SEQUENCE [LARGE SCALE GENOMIC DNA]</scope>
    <source>
        <strain evidence="8 9">LMG 23578</strain>
    </source>
</reference>
<feature type="binding site" description="in other chain" evidence="5">
    <location>
        <position position="230"/>
    </location>
    <ligand>
        <name>dUMP</name>
        <dbReference type="ChEBI" id="CHEBI:246422"/>
        <note>ligand shared between dimeric partners</note>
    </ligand>
</feature>
<dbReference type="SUPFAM" id="SSF55831">
    <property type="entry name" value="Thymidylate synthase/dCMP hydroxymethylase"/>
    <property type="match status" value="1"/>
</dbReference>
<comment type="caution">
    <text evidence="5">Lacks conserved residue(s) required for the propagation of feature annotation.</text>
</comment>
<comment type="subunit">
    <text evidence="5">Homodimer.</text>
</comment>
<evidence type="ECO:0000259" key="7">
    <source>
        <dbReference type="Pfam" id="PF00303"/>
    </source>
</evidence>
<dbReference type="GO" id="GO:0004799">
    <property type="term" value="F:thymidylate synthase activity"/>
    <property type="evidence" value="ECO:0007669"/>
    <property type="project" value="UniProtKB-EC"/>
</dbReference>
<feature type="active site" evidence="6">
    <location>
        <position position="199"/>
    </location>
</feature>
<feature type="domain" description="Thymidylate synthase/dCMP hydroxymethylase" evidence="7">
    <location>
        <begin position="13"/>
        <end position="317"/>
    </location>
</feature>
<dbReference type="RefSeq" id="WP_367623204.1">
    <property type="nucleotide sequence ID" value="NZ_JBFNQD010000001.1"/>
</dbReference>
<evidence type="ECO:0000313" key="9">
    <source>
        <dbReference type="Proteomes" id="UP001555786"/>
    </source>
</evidence>
<dbReference type="NCBIfam" id="NF002497">
    <property type="entry name" value="PRK01827.1-3"/>
    <property type="match status" value="1"/>
</dbReference>